<dbReference type="OrthoDB" id="7067994at2"/>
<dbReference type="STRING" id="42253.NITMOv2_1051"/>
<keyword evidence="1" id="KW-1133">Transmembrane helix</keyword>
<accession>A0A0K2GA73</accession>
<dbReference type="EMBL" id="CP011801">
    <property type="protein sequence ID" value="ALA57482.1"/>
    <property type="molecule type" value="Genomic_DNA"/>
</dbReference>
<keyword evidence="3" id="KW-1185">Reference proteome</keyword>
<protein>
    <submittedName>
        <fullName evidence="2">Uncharacterized protein</fullName>
    </submittedName>
</protein>
<gene>
    <name evidence="2" type="ORF">NITMOv2_1051</name>
</gene>
<dbReference type="Proteomes" id="UP000069205">
    <property type="component" value="Chromosome"/>
</dbReference>
<keyword evidence="1" id="KW-0472">Membrane</keyword>
<evidence type="ECO:0000313" key="3">
    <source>
        <dbReference type="Proteomes" id="UP000069205"/>
    </source>
</evidence>
<name>A0A0K2GA73_NITMO</name>
<reference evidence="2 3" key="1">
    <citation type="journal article" date="2015" name="Proc. Natl. Acad. Sci. U.S.A.">
        <title>Expanded metabolic versatility of ubiquitous nitrite-oxidizing bacteria from the genus Nitrospira.</title>
        <authorList>
            <person name="Koch H."/>
            <person name="Lucker S."/>
            <person name="Albertsen M."/>
            <person name="Kitzinger K."/>
            <person name="Herbold C."/>
            <person name="Spieck E."/>
            <person name="Nielsen P.H."/>
            <person name="Wagner M."/>
            <person name="Daims H."/>
        </authorList>
    </citation>
    <scope>NUCLEOTIDE SEQUENCE [LARGE SCALE GENOMIC DNA]</scope>
    <source>
        <strain evidence="2 3">NSP M-1</strain>
    </source>
</reference>
<evidence type="ECO:0000256" key="1">
    <source>
        <dbReference type="SAM" id="Phobius"/>
    </source>
</evidence>
<dbReference type="RefSeq" id="WP_053378817.1">
    <property type="nucleotide sequence ID" value="NZ_CP011801.1"/>
</dbReference>
<sequence length="122" mass="13143">MSDRSPDYVPVVASALGGFLVCLAISIVTGRKEAWDAVAYFSIGIPIMCLLIFVVAFRYPHRAWRWTLWMAVGQAGAISTSGNSLSLWPLAIVAMTLVSMPQFVAGTIASKLARKRAALAVK</sequence>
<organism evidence="2 3">
    <name type="scientific">Nitrospira moscoviensis</name>
    <dbReference type="NCBI Taxonomy" id="42253"/>
    <lineage>
        <taxon>Bacteria</taxon>
        <taxon>Pseudomonadati</taxon>
        <taxon>Nitrospirota</taxon>
        <taxon>Nitrospiria</taxon>
        <taxon>Nitrospirales</taxon>
        <taxon>Nitrospiraceae</taxon>
        <taxon>Nitrospira</taxon>
    </lineage>
</organism>
<dbReference type="PATRIC" id="fig|42253.5.peg.1035"/>
<proteinExistence type="predicted"/>
<feature type="transmembrane region" description="Helical" evidence="1">
    <location>
        <begin position="87"/>
        <end position="109"/>
    </location>
</feature>
<dbReference type="AlphaFoldDB" id="A0A0K2GA73"/>
<evidence type="ECO:0000313" key="2">
    <source>
        <dbReference type="EMBL" id="ALA57482.1"/>
    </source>
</evidence>
<dbReference type="KEGG" id="nmv:NITMOv2_1051"/>
<feature type="transmembrane region" description="Helical" evidence="1">
    <location>
        <begin position="37"/>
        <end position="59"/>
    </location>
</feature>
<feature type="transmembrane region" description="Helical" evidence="1">
    <location>
        <begin position="12"/>
        <end position="30"/>
    </location>
</feature>
<keyword evidence="1" id="KW-0812">Transmembrane</keyword>